<dbReference type="Pfam" id="PF13271">
    <property type="entry name" value="DUF4062"/>
    <property type="match status" value="1"/>
</dbReference>
<evidence type="ECO:0000313" key="7">
    <source>
        <dbReference type="EMBL" id="CAH3143126.1"/>
    </source>
</evidence>
<keyword evidence="1 3" id="KW-0853">WD repeat</keyword>
<dbReference type="InterPro" id="IPR015943">
    <property type="entry name" value="WD40/YVTN_repeat-like_dom_sf"/>
</dbReference>
<sequence>MGTGASKKPKVENKQLKPARSKLMAAVALAKPGAVPAPGMQKKTTIETLWKEPRHERGKWKELLEKNLVDFEPVPLDKNMVNTLLRGKTLQTKASDIRIIRVFISSTFTDTAQERNLLIADVYPYLKLFGRKYGFEFASSEMRWGIREESSSDHMTSIICMAEIARCQRESQGINYVAFLGDKYGFRPFPSRIEASEFEQLQAQAEKDNDPDVNLLSEWFDLNTNLVPHTYILKPSSQAQHGKWWDIFEKLQMTLRKASRCLKDKERAKWYTVSVTEEEVHRGLLNMNNRDQKTFCYRRKIINLDNNYQDKPAGKFIDKKYSDGTIDSEAQRFLHKLKDEKVPGALNPSNIKNYTVNWGPGITLEQHADYLRLVWILWCDKLNEIYTAPGKHYYKLFFLALASLACSQSRERQIRRKKKQIQRHKKCLWIGCILTSVKRLWQQTLVGMAKTAKGGPPQYKQCISPRCCQSDESVSYYQSSCCKQFGDHFCDLMVQSMTEAIKGGHVADDVLFEEVKSHAVFCLEKAAQVYGKDDILEKSSDAVIIYRFLGTSMDSTAARPLLRSLCIQLRRIYSKDPNGVANDFKTLCEEFIQNLKLATNGQPLFLFLDSLDQMTDEDNGRNLEWLPFELPSRNVKIVVSTLPEEGGCLNKLRLSLPEEGLVEVTKMSANDGKELLESWLKASNRSLTASQMLEVLDAFNECPYPLFLKIAFETSCTWTSSTPVDDITLSRTVRQLIDDMFDRLIRIHGNLLVDHALGYLTVAKFGLTANELEDILSCDDEVLNDVYQWWEPPVRRLPPLLWVRIQTDLGPYLVERGLKGGTPVLSWYHRQFREAAEERFVSDPEVRKKRHGAIAEYFIGRWAGQPLPYVGKDGLSKTADRKVASQPLVLNQTSSSDTSSKTRQYNMRKLTELPTALIGAERWQLFLESVCCIPFIEAKCNIGLVYELINEIKQASSLARSRGNQQAALSFKEFAQMLSENVQVLDQYPECTLQQSANFPDSSAPAKAAQVKSMTNTSKEFKNSEVVHMDFSPDGKYLAAGYENRHIVIWDVENCEVVHSLVNEDSSSKCHESKITSLRYTPNGRYLWSVEEKGIHKTWDAQSNYQCLAKGTCLAKWYDDDEGDKLEGEIPGGIFTGHYEMEFPEGNSGDASFPIRFWDDGTLSGEGSDKDGDYTIKGTYDLASGTMKLVQEQYIASAEYDLQFEFTPNTEAADGTWKIQKKKEISTEPGVIAALEFSHDGSKLAAVIDNCDYVQFYTSRDNCCFSPDDSQLLVSKGRNLVVFNVENGKEVDRFKNIYGYETGRACFSPQGQLAVQGLDQRYARSKIKIFTYPDKQLVQQFDDLSDNNTFIPCVFFSKDGFKLYSVGSEKQNNFIVVLCMKTGSVLQTIKPPTGFGRFCLDVSGTKCIIGSWDGNVSVFELETGKNLLEIKPQSWRINGISSFQIDGHDFVVSGCEDRSFKILDMKTGMSFLSQFL</sequence>
<dbReference type="InterPro" id="IPR036322">
    <property type="entry name" value="WD40_repeat_dom_sf"/>
</dbReference>
<dbReference type="Gene3D" id="2.130.10.10">
    <property type="entry name" value="YVTN repeat-like/Quinoprotein amine dehydrogenase"/>
    <property type="match status" value="2"/>
</dbReference>
<dbReference type="Pfam" id="PF12894">
    <property type="entry name" value="ANAPC4_WD40"/>
    <property type="match status" value="1"/>
</dbReference>
<dbReference type="Pfam" id="PF25469">
    <property type="entry name" value="WHD_NWD1"/>
    <property type="match status" value="1"/>
</dbReference>
<dbReference type="InterPro" id="IPR025139">
    <property type="entry name" value="DUF4062"/>
</dbReference>
<keyword evidence="8" id="KW-1185">Reference proteome</keyword>
<feature type="domain" description="NWD1/2-like winged helix-turn-helix" evidence="6">
    <location>
        <begin position="730"/>
        <end position="843"/>
    </location>
</feature>
<dbReference type="Gene3D" id="1.25.40.370">
    <property type="match status" value="1"/>
</dbReference>
<feature type="domain" description="Anaphase-promoting complex subunit 4-like WD40" evidence="4">
    <location>
        <begin position="1017"/>
        <end position="1065"/>
    </location>
</feature>
<dbReference type="InterPro" id="IPR019775">
    <property type="entry name" value="WD40_repeat_CS"/>
</dbReference>
<name>A0ABN8PG66_9CNID</name>
<dbReference type="EMBL" id="CALNXI010000848">
    <property type="protein sequence ID" value="CAH3143126.1"/>
    <property type="molecule type" value="Genomic_DNA"/>
</dbReference>
<dbReference type="InterPro" id="IPR024977">
    <property type="entry name" value="Apc4-like_WD40_dom"/>
</dbReference>
<dbReference type="PROSITE" id="PS00678">
    <property type="entry name" value="WD_REPEATS_1"/>
    <property type="match status" value="1"/>
</dbReference>
<feature type="repeat" description="WD" evidence="3">
    <location>
        <begin position="1019"/>
        <end position="1060"/>
    </location>
</feature>
<keyword evidence="2" id="KW-0677">Repeat</keyword>
<evidence type="ECO:0000313" key="8">
    <source>
        <dbReference type="Proteomes" id="UP001159427"/>
    </source>
</evidence>
<dbReference type="PANTHER" id="PTHR19871">
    <property type="entry name" value="BETA TRANSDUCIN-RELATED PROTEIN"/>
    <property type="match status" value="1"/>
</dbReference>
<dbReference type="InterPro" id="IPR057588">
    <property type="entry name" value="NWD1/2-like_WH"/>
</dbReference>
<protein>
    <recommendedName>
        <fullName evidence="9">DUF4062 domain-containing protein</fullName>
    </recommendedName>
</protein>
<feature type="domain" description="DUF4062" evidence="5">
    <location>
        <begin position="101"/>
        <end position="187"/>
    </location>
</feature>
<evidence type="ECO:0000256" key="2">
    <source>
        <dbReference type="ARBA" id="ARBA00022737"/>
    </source>
</evidence>
<dbReference type="SUPFAM" id="SSF50978">
    <property type="entry name" value="WD40 repeat-like"/>
    <property type="match status" value="1"/>
</dbReference>
<evidence type="ECO:0000259" key="5">
    <source>
        <dbReference type="Pfam" id="PF13271"/>
    </source>
</evidence>
<proteinExistence type="predicted"/>
<dbReference type="SMART" id="SM00320">
    <property type="entry name" value="WD40"/>
    <property type="match status" value="4"/>
</dbReference>
<reference evidence="7 8" key="1">
    <citation type="submission" date="2022-05" db="EMBL/GenBank/DDBJ databases">
        <authorList>
            <consortium name="Genoscope - CEA"/>
            <person name="William W."/>
        </authorList>
    </citation>
    <scope>NUCLEOTIDE SEQUENCE [LARGE SCALE GENOMIC DNA]</scope>
</reference>
<dbReference type="Proteomes" id="UP001159427">
    <property type="component" value="Unassembled WGS sequence"/>
</dbReference>
<evidence type="ECO:0000259" key="4">
    <source>
        <dbReference type="Pfam" id="PF12894"/>
    </source>
</evidence>
<comment type="caution">
    <text evidence="7">The sequence shown here is derived from an EMBL/GenBank/DDBJ whole genome shotgun (WGS) entry which is preliminary data.</text>
</comment>
<accession>A0ABN8PG66</accession>
<evidence type="ECO:0000259" key="6">
    <source>
        <dbReference type="Pfam" id="PF25469"/>
    </source>
</evidence>
<dbReference type="PROSITE" id="PS50082">
    <property type="entry name" value="WD_REPEATS_2"/>
    <property type="match status" value="2"/>
</dbReference>
<evidence type="ECO:0000256" key="3">
    <source>
        <dbReference type="PROSITE-ProRule" id="PRU00221"/>
    </source>
</evidence>
<dbReference type="PANTHER" id="PTHR19871:SF14">
    <property type="entry name" value="DUF4062 DOMAIN-CONTAINING PROTEIN"/>
    <property type="match status" value="1"/>
</dbReference>
<dbReference type="InterPro" id="IPR001680">
    <property type="entry name" value="WD40_rpt"/>
</dbReference>
<evidence type="ECO:0008006" key="9">
    <source>
        <dbReference type="Google" id="ProtNLM"/>
    </source>
</evidence>
<dbReference type="InterPro" id="IPR052752">
    <property type="entry name" value="NACHT-WD_repeat"/>
</dbReference>
<evidence type="ECO:0000256" key="1">
    <source>
        <dbReference type="ARBA" id="ARBA00022574"/>
    </source>
</evidence>
<gene>
    <name evidence="7" type="ORF">PEVE_00042721</name>
</gene>
<organism evidence="7 8">
    <name type="scientific">Porites evermanni</name>
    <dbReference type="NCBI Taxonomy" id="104178"/>
    <lineage>
        <taxon>Eukaryota</taxon>
        <taxon>Metazoa</taxon>
        <taxon>Cnidaria</taxon>
        <taxon>Anthozoa</taxon>
        <taxon>Hexacorallia</taxon>
        <taxon>Scleractinia</taxon>
        <taxon>Fungiina</taxon>
        <taxon>Poritidae</taxon>
        <taxon>Porites</taxon>
    </lineage>
</organism>
<feature type="repeat" description="WD" evidence="3">
    <location>
        <begin position="1068"/>
        <end position="1103"/>
    </location>
</feature>